<accession>A0A2S7X2R9</accession>
<dbReference type="OrthoDB" id="7582583at2"/>
<reference evidence="1 2" key="1">
    <citation type="submission" date="2016-12" db="EMBL/GenBank/DDBJ databases">
        <title>Diversity of luminous bacteria.</title>
        <authorList>
            <person name="Yoshizawa S."/>
            <person name="Kogure K."/>
        </authorList>
    </citation>
    <scope>NUCLEOTIDE SEQUENCE [LARGE SCALE GENOMIC DNA]</scope>
    <source>
        <strain evidence="1 2">ATCC 33715</strain>
    </source>
</reference>
<organism evidence="1 2">
    <name type="scientific">Aliivibrio sifiae</name>
    <dbReference type="NCBI Taxonomy" id="566293"/>
    <lineage>
        <taxon>Bacteria</taxon>
        <taxon>Pseudomonadati</taxon>
        <taxon>Pseudomonadota</taxon>
        <taxon>Gammaproteobacteria</taxon>
        <taxon>Vibrionales</taxon>
        <taxon>Vibrionaceae</taxon>
        <taxon>Aliivibrio</taxon>
    </lineage>
</organism>
<evidence type="ECO:0000313" key="2">
    <source>
        <dbReference type="Proteomes" id="UP000239263"/>
    </source>
</evidence>
<name>A0A2S7X2R9_9GAMM</name>
<evidence type="ECO:0008006" key="3">
    <source>
        <dbReference type="Google" id="ProtNLM"/>
    </source>
</evidence>
<evidence type="ECO:0000313" key="1">
    <source>
        <dbReference type="EMBL" id="PQJ84511.1"/>
    </source>
</evidence>
<proteinExistence type="predicted"/>
<sequence>MKYYLICDESGRLGYTDKTENQQGEFSVVAGAIIHHELFSIFGDHLCEILKKYTKSMKSIDKFHITDLKTEVEQHKLRQDIFDLLVKFNIPLVYGALYLKPFTSAYETQRKFIEESFKKQNQRGITIDKNMQKFKKLLQAECFSTMYTKSICELIQFHNHPVELSVITDEVDNRTLCLYQDKIDERHLSKENEPLKGKRYHQATKEIERFSITVNTNDQDPRNELLRLSSGKISKSEGVSSIVADVIANSVNHYLSIFVRESKFGPLNSRKAIENHPLSECFIAQSTTAIDKIYAYEAV</sequence>
<dbReference type="Proteomes" id="UP000239263">
    <property type="component" value="Unassembled WGS sequence"/>
</dbReference>
<dbReference type="EMBL" id="MSCO01000002">
    <property type="protein sequence ID" value="PQJ84511.1"/>
    <property type="molecule type" value="Genomic_DNA"/>
</dbReference>
<dbReference type="RefSeq" id="WP_105055952.1">
    <property type="nucleotide sequence ID" value="NZ_CAWNRT010000002.1"/>
</dbReference>
<protein>
    <recommendedName>
        <fullName evidence="3">DUF3800 domain-containing protein</fullName>
    </recommendedName>
</protein>
<gene>
    <name evidence="1" type="ORF">BTO22_13395</name>
</gene>
<dbReference type="AlphaFoldDB" id="A0A2S7X2R9"/>
<comment type="caution">
    <text evidence="1">The sequence shown here is derived from an EMBL/GenBank/DDBJ whole genome shotgun (WGS) entry which is preliminary data.</text>
</comment>